<feature type="domain" description="4Fe-4S ferredoxin-type" evidence="6">
    <location>
        <begin position="335"/>
        <end position="364"/>
    </location>
</feature>
<dbReference type="SUPFAM" id="SSF54862">
    <property type="entry name" value="4Fe-4S ferredoxins"/>
    <property type="match status" value="1"/>
</dbReference>
<evidence type="ECO:0000256" key="4">
    <source>
        <dbReference type="ARBA" id="ARBA00023004"/>
    </source>
</evidence>
<name>A0A2N3G3W0_9ACTN</name>
<dbReference type="AlphaFoldDB" id="A0A2N3G3W0"/>
<evidence type="ECO:0000313" key="7">
    <source>
        <dbReference type="EMBL" id="PKQ27427.1"/>
    </source>
</evidence>
<evidence type="ECO:0000256" key="5">
    <source>
        <dbReference type="ARBA" id="ARBA00023014"/>
    </source>
</evidence>
<proteinExistence type="predicted"/>
<dbReference type="InterPro" id="IPR050157">
    <property type="entry name" value="PSI_iron-sulfur_center"/>
</dbReference>
<dbReference type="PANTHER" id="PTHR24960">
    <property type="entry name" value="PHOTOSYSTEM I IRON-SULFUR CENTER-RELATED"/>
    <property type="match status" value="1"/>
</dbReference>
<sequence>MGSLFKGARVSKVLVIDASYKNVASALDTVFEQFPLDVRGKSVLVKPNILGPYPPERHVNTSPAVVEAVVKRLVSAGGKVTVSDNPGVLGYGAIEESARVSGILDASMGTFSNMATEVKLVKLPGKNIEVNVSREALESDVLVSLPKFKTHLLTGLTGAIKNSFGFVVGGEKTMLHRRFPGMRVFSEMLVNIYRLKVPDIVIMDGIVGMQGNGPTGKSLYPVGKILASDNGVALDAVMAHMMGMKPHKNAMLDYANQQGLGEIDVSRIDISGDATVLDNFHLPILMKSGMISTRLINPFFPRRDHPVFEVDKESCTACGRCGDLCPGGAITSGGKPPGYDYSKCVSCYCCMELCPMQAITLRDGFLARIHRRFWK</sequence>
<organism evidence="7 8">
    <name type="scientific">Candidatus Anoxymicrobium japonicum</name>
    <dbReference type="NCBI Taxonomy" id="2013648"/>
    <lineage>
        <taxon>Bacteria</taxon>
        <taxon>Bacillati</taxon>
        <taxon>Actinomycetota</taxon>
        <taxon>Candidatus Geothermincolia</taxon>
        <taxon>Candidatus Geothermincolales</taxon>
        <taxon>Candidatus Anoxymicrobiaceae</taxon>
        <taxon>Candidatus Anoxymicrobium</taxon>
    </lineage>
</organism>
<keyword evidence="2" id="KW-0004">4Fe-4S</keyword>
<dbReference type="InterPro" id="IPR017896">
    <property type="entry name" value="4Fe4S_Fe-S-bd"/>
</dbReference>
<evidence type="ECO:0000256" key="3">
    <source>
        <dbReference type="ARBA" id="ARBA00022723"/>
    </source>
</evidence>
<evidence type="ECO:0000256" key="1">
    <source>
        <dbReference type="ARBA" id="ARBA00001966"/>
    </source>
</evidence>
<dbReference type="InterPro" id="IPR017900">
    <property type="entry name" value="4Fe4S_Fe_S_CS"/>
</dbReference>
<dbReference type="PROSITE" id="PS00198">
    <property type="entry name" value="4FE4S_FER_1"/>
    <property type="match status" value="1"/>
</dbReference>
<dbReference type="Pfam" id="PF04015">
    <property type="entry name" value="DUF362"/>
    <property type="match status" value="1"/>
</dbReference>
<dbReference type="Pfam" id="PF00037">
    <property type="entry name" value="Fer4"/>
    <property type="match status" value="2"/>
</dbReference>
<evidence type="ECO:0000259" key="6">
    <source>
        <dbReference type="PROSITE" id="PS51379"/>
    </source>
</evidence>
<feature type="domain" description="4Fe-4S ferredoxin-type" evidence="6">
    <location>
        <begin position="306"/>
        <end position="331"/>
    </location>
</feature>
<dbReference type="GO" id="GO:0051539">
    <property type="term" value="F:4 iron, 4 sulfur cluster binding"/>
    <property type="evidence" value="ECO:0007669"/>
    <property type="project" value="UniProtKB-KW"/>
</dbReference>
<dbReference type="Proteomes" id="UP000233654">
    <property type="component" value="Unassembled WGS sequence"/>
</dbReference>
<comment type="caution">
    <text evidence="7">The sequence shown here is derived from an EMBL/GenBank/DDBJ whole genome shotgun (WGS) entry which is preliminary data.</text>
</comment>
<keyword evidence="5" id="KW-0411">Iron-sulfur</keyword>
<dbReference type="PANTHER" id="PTHR24960:SF79">
    <property type="entry name" value="PHOTOSYSTEM I IRON-SULFUR CENTER"/>
    <property type="match status" value="1"/>
</dbReference>
<keyword evidence="4" id="KW-0408">Iron</keyword>
<accession>A0A2N3G3W0</accession>
<keyword evidence="3" id="KW-0479">Metal-binding</keyword>
<dbReference type="GO" id="GO:0046872">
    <property type="term" value="F:metal ion binding"/>
    <property type="evidence" value="ECO:0007669"/>
    <property type="project" value="UniProtKB-KW"/>
</dbReference>
<evidence type="ECO:0000256" key="2">
    <source>
        <dbReference type="ARBA" id="ARBA00022485"/>
    </source>
</evidence>
<protein>
    <recommendedName>
        <fullName evidence="6">4Fe-4S ferredoxin-type domain-containing protein</fullName>
    </recommendedName>
</protein>
<dbReference type="Gene3D" id="3.30.70.20">
    <property type="match status" value="1"/>
</dbReference>
<comment type="cofactor">
    <cofactor evidence="1">
        <name>[4Fe-4S] cluster</name>
        <dbReference type="ChEBI" id="CHEBI:49883"/>
    </cofactor>
</comment>
<dbReference type="PROSITE" id="PS51379">
    <property type="entry name" value="4FE4S_FER_2"/>
    <property type="match status" value="2"/>
</dbReference>
<dbReference type="EMBL" id="PHEX01000103">
    <property type="protein sequence ID" value="PKQ27427.1"/>
    <property type="molecule type" value="Genomic_DNA"/>
</dbReference>
<dbReference type="InterPro" id="IPR007160">
    <property type="entry name" value="DUF362"/>
</dbReference>
<gene>
    <name evidence="7" type="ORF">CVT63_08055</name>
</gene>
<reference evidence="7 8" key="1">
    <citation type="journal article" date="2017" name="ISME J.">
        <title>Potential for microbial H2 and metal transformations associated with novel bacteria and archaea in deep terrestrial subsurface sediments.</title>
        <authorList>
            <person name="Hernsdorf A.W."/>
            <person name="Amano Y."/>
            <person name="Miyakawa K."/>
            <person name="Ise K."/>
            <person name="Suzuki Y."/>
            <person name="Anantharaman K."/>
            <person name="Probst A."/>
            <person name="Burstein D."/>
            <person name="Thomas B.C."/>
            <person name="Banfield J.F."/>
        </authorList>
    </citation>
    <scope>NUCLEOTIDE SEQUENCE [LARGE SCALE GENOMIC DNA]</scope>
    <source>
        <strain evidence="7">HGW-Actinobacteria-3</strain>
    </source>
</reference>
<evidence type="ECO:0000313" key="8">
    <source>
        <dbReference type="Proteomes" id="UP000233654"/>
    </source>
</evidence>